<accession>A0AB32WJW7</accession>
<proteinExistence type="predicted"/>
<evidence type="ECO:0000256" key="1">
    <source>
        <dbReference type="SAM" id="MobiDB-lite"/>
    </source>
</evidence>
<dbReference type="GeneID" id="108662709"/>
<name>A0AB32WJW7_THECC</name>
<sequence>MEPRRCDTPSSTTITLDSEENTRGRQGTGCPQQIKKQNYLENCQKYSSCDNRSKKHLDFCCQQLEKMDRQCRCPGLKQAMPMPWSKAGNAATDGTRTIGGRRDVSDG</sequence>
<dbReference type="KEGG" id="tcc:108662709"/>
<dbReference type="Proteomes" id="UP000694886">
    <property type="component" value="Chromosome 7"/>
</dbReference>
<dbReference type="Gene3D" id="1.10.110.10">
    <property type="entry name" value="Plant lipid-transfer and hydrophobic proteins"/>
    <property type="match status" value="1"/>
</dbReference>
<gene>
    <name evidence="3" type="primary">LOC108662709</name>
</gene>
<organism evidence="2 3">
    <name type="scientific">Theobroma cacao</name>
    <name type="common">Cacao</name>
    <name type="synonym">Cocoa</name>
    <dbReference type="NCBI Taxonomy" id="3641"/>
    <lineage>
        <taxon>Eukaryota</taxon>
        <taxon>Viridiplantae</taxon>
        <taxon>Streptophyta</taxon>
        <taxon>Embryophyta</taxon>
        <taxon>Tracheophyta</taxon>
        <taxon>Spermatophyta</taxon>
        <taxon>Magnoliopsida</taxon>
        <taxon>eudicotyledons</taxon>
        <taxon>Gunneridae</taxon>
        <taxon>Pentapetalae</taxon>
        <taxon>rosids</taxon>
        <taxon>malvids</taxon>
        <taxon>Malvales</taxon>
        <taxon>Malvaceae</taxon>
        <taxon>Byttnerioideae</taxon>
        <taxon>Theobroma</taxon>
    </lineage>
</organism>
<dbReference type="RefSeq" id="XP_017979688.1">
    <property type="nucleotide sequence ID" value="XM_018124199.1"/>
</dbReference>
<evidence type="ECO:0000313" key="3">
    <source>
        <dbReference type="RefSeq" id="XP_017979688.1"/>
    </source>
</evidence>
<feature type="region of interest" description="Disordered" evidence="1">
    <location>
        <begin position="82"/>
        <end position="107"/>
    </location>
</feature>
<reference evidence="3" key="2">
    <citation type="submission" date="2025-08" db="UniProtKB">
        <authorList>
            <consortium name="RefSeq"/>
        </authorList>
    </citation>
    <scope>IDENTIFICATION</scope>
</reference>
<dbReference type="SUPFAM" id="SSF47699">
    <property type="entry name" value="Bifunctional inhibitor/lipid-transfer protein/seed storage 2S albumin"/>
    <property type="match status" value="1"/>
</dbReference>
<dbReference type="AlphaFoldDB" id="A0AB32WJW7"/>
<dbReference type="Gramene" id="Tc07v2_t004490.1">
    <property type="protein sequence ID" value="Tc07v2_p004490.1"/>
    <property type="gene ID" value="Tc07v2_g004490"/>
</dbReference>
<evidence type="ECO:0000313" key="2">
    <source>
        <dbReference type="Proteomes" id="UP000694886"/>
    </source>
</evidence>
<feature type="region of interest" description="Disordered" evidence="1">
    <location>
        <begin position="1"/>
        <end position="31"/>
    </location>
</feature>
<reference evidence="2" key="1">
    <citation type="journal article" date="1997" name="Nucleic Acids Res.">
        <title>tRNAscan-SE: a program for improved detection of transfer RNA genes in genomic sequence.</title>
        <authorList>
            <person name="Lowe T.M."/>
            <person name="Eddy S.R."/>
        </authorList>
    </citation>
    <scope>NUCLEOTIDE SEQUENCE [LARGE SCALE GENOMIC DNA]</scope>
    <source>
        <strain evidence="2">r\B97-61/B2</strain>
    </source>
</reference>
<dbReference type="InterPro" id="IPR036312">
    <property type="entry name" value="Bifun_inhib/LTP/seed_sf"/>
</dbReference>
<protein>
    <submittedName>
        <fullName evidence="3">2S sulfur-rich seed storage protein 2-like</fullName>
    </submittedName>
</protein>